<dbReference type="eggNOG" id="COG1381">
    <property type="taxonomic scope" value="Bacteria"/>
</dbReference>
<name>A0A014M305_9BACT</name>
<organism evidence="5 6">
    <name type="scientific">Mesomycoplasma ovipneumoniae 14811</name>
    <dbReference type="NCBI Taxonomy" id="1188239"/>
    <lineage>
        <taxon>Bacteria</taxon>
        <taxon>Bacillati</taxon>
        <taxon>Mycoplasmatota</taxon>
        <taxon>Mycoplasmoidales</taxon>
        <taxon>Metamycoplasmataceae</taxon>
        <taxon>Mesomycoplasma</taxon>
    </lineage>
</organism>
<accession>A0A014M305</accession>
<comment type="caution">
    <text evidence="5">The sequence shown here is derived from an EMBL/GenBank/DDBJ whole genome shotgun (WGS) entry which is preliminary data.</text>
</comment>
<gene>
    <name evidence="5" type="primary">recO</name>
    <name evidence="5" type="ORF">MOVI_1580</name>
</gene>
<dbReference type="AlphaFoldDB" id="A0A014M305"/>
<evidence type="ECO:0000259" key="4">
    <source>
        <dbReference type="Pfam" id="PF11967"/>
    </source>
</evidence>
<dbReference type="STRING" id="1188239.MOVI_1580"/>
<dbReference type="Pfam" id="PF11967">
    <property type="entry name" value="RecO_N"/>
    <property type="match status" value="1"/>
</dbReference>
<dbReference type="Gene3D" id="2.40.50.140">
    <property type="entry name" value="Nucleic acid-binding proteins"/>
    <property type="match status" value="1"/>
</dbReference>
<dbReference type="RefSeq" id="WP_044284016.1">
    <property type="nucleotide sequence ID" value="NZ_JFAD01000011.1"/>
</dbReference>
<keyword evidence="1" id="KW-0227">DNA damage</keyword>
<dbReference type="InterPro" id="IPR003717">
    <property type="entry name" value="RecO"/>
</dbReference>
<keyword evidence="3" id="KW-0234">DNA repair</keyword>
<dbReference type="SUPFAM" id="SSF50249">
    <property type="entry name" value="Nucleic acid-binding proteins"/>
    <property type="match status" value="1"/>
</dbReference>
<evidence type="ECO:0000313" key="5">
    <source>
        <dbReference type="EMBL" id="EXU61333.1"/>
    </source>
</evidence>
<dbReference type="InterPro" id="IPR012340">
    <property type="entry name" value="NA-bd_OB-fold"/>
</dbReference>
<keyword evidence="2" id="KW-0233">DNA recombination</keyword>
<dbReference type="Proteomes" id="UP000020977">
    <property type="component" value="Unassembled WGS sequence"/>
</dbReference>
<reference evidence="5 6" key="1">
    <citation type="submission" date="2014-03" db="EMBL/GenBank/DDBJ databases">
        <title>Genome sequence of Mycoplasma ovipneumoniae strain 14811.</title>
        <authorList>
            <person name="Sirand-Pugnet P."/>
            <person name="Breton M."/>
            <person name="Dordet-Frisoni E."/>
            <person name="Baranowski E."/>
            <person name="Barre A."/>
            <person name="Couture C."/>
            <person name="Dupuy V."/>
            <person name="Gaurivaud P."/>
            <person name="Jacob D."/>
            <person name="Lemaitre C."/>
            <person name="Manso-Silvan L."/>
            <person name="Nikolski M."/>
            <person name="Nouvel L.-X."/>
            <person name="Poumarat F."/>
            <person name="Tardy F."/>
            <person name="Thebault P."/>
            <person name="Theil S."/>
            <person name="Citti C."/>
            <person name="Thiaucourt F."/>
            <person name="Blanchard A."/>
        </authorList>
    </citation>
    <scope>NUCLEOTIDE SEQUENCE [LARGE SCALE GENOMIC DNA]</scope>
    <source>
        <strain evidence="5 6">14811</strain>
    </source>
</reference>
<dbReference type="EMBL" id="JFAD01000011">
    <property type="protein sequence ID" value="EXU61333.1"/>
    <property type="molecule type" value="Genomic_DNA"/>
</dbReference>
<evidence type="ECO:0000256" key="3">
    <source>
        <dbReference type="ARBA" id="ARBA00023204"/>
    </source>
</evidence>
<proteinExistence type="predicted"/>
<dbReference type="NCBIfam" id="TIGR00613">
    <property type="entry name" value="reco"/>
    <property type="match status" value="1"/>
</dbReference>
<evidence type="ECO:0000256" key="2">
    <source>
        <dbReference type="ARBA" id="ARBA00023172"/>
    </source>
</evidence>
<dbReference type="PANTHER" id="PTHR33991">
    <property type="entry name" value="DNA REPAIR PROTEIN RECO"/>
    <property type="match status" value="1"/>
</dbReference>
<sequence>MAEKIIKGIVAERFNFRDFDLIVKLVTNFGILKMVALGVRRPTSKNIYILNPGCLGEFEIFLAKNPNKLSKLKKGECLVRLDLTNENIYKFWKVIYQFSDENNYDSELFNIFQSAFSKINDKNVDAIIVYVIINWIKINGWISNLTSCKVCKTNKRLVNFDFYGGMECIYHRTLKPFFRFNVKELEILYWADFSLDEYLRKINFDHVYSIFEILKMFLKKNSYIIF</sequence>
<evidence type="ECO:0000313" key="6">
    <source>
        <dbReference type="Proteomes" id="UP000020977"/>
    </source>
</evidence>
<dbReference type="PANTHER" id="PTHR33991:SF1">
    <property type="entry name" value="DNA REPAIR PROTEIN RECO"/>
    <property type="match status" value="1"/>
</dbReference>
<feature type="domain" description="DNA replication/recombination mediator RecO N-terminal" evidence="4">
    <location>
        <begin position="1"/>
        <end position="77"/>
    </location>
</feature>
<dbReference type="SUPFAM" id="SSF57863">
    <property type="entry name" value="ArfGap/RecO-like zinc finger"/>
    <property type="match status" value="1"/>
</dbReference>
<dbReference type="GO" id="GO:0006310">
    <property type="term" value="P:DNA recombination"/>
    <property type="evidence" value="ECO:0007669"/>
    <property type="project" value="UniProtKB-KW"/>
</dbReference>
<evidence type="ECO:0000256" key="1">
    <source>
        <dbReference type="ARBA" id="ARBA00022763"/>
    </source>
</evidence>
<dbReference type="GO" id="GO:0006302">
    <property type="term" value="P:double-strand break repair"/>
    <property type="evidence" value="ECO:0007669"/>
    <property type="project" value="TreeGrafter"/>
</dbReference>
<dbReference type="GO" id="GO:0043590">
    <property type="term" value="C:bacterial nucleoid"/>
    <property type="evidence" value="ECO:0007669"/>
    <property type="project" value="TreeGrafter"/>
</dbReference>
<protein>
    <submittedName>
        <fullName evidence="5">DNA repair protein</fullName>
    </submittedName>
</protein>
<dbReference type="InterPro" id="IPR037278">
    <property type="entry name" value="ARFGAP/RecO"/>
</dbReference>
<dbReference type="InterPro" id="IPR022572">
    <property type="entry name" value="DNA_rep/recomb_RecO_N"/>
</dbReference>